<dbReference type="EMBL" id="CABDVU010000001">
    <property type="protein sequence ID" value="VTN11844.1"/>
    <property type="molecule type" value="Genomic_DNA"/>
</dbReference>
<dbReference type="AlphaFoldDB" id="A0A4V6J1X7"/>
<gene>
    <name evidence="1" type="ORF">NCTC9185_03805</name>
</gene>
<proteinExistence type="predicted"/>
<evidence type="ECO:0000313" key="2">
    <source>
        <dbReference type="Proteomes" id="UP000339249"/>
    </source>
</evidence>
<sequence>MNTEYFNGLKAGFKGAPLDAENAIFPVVDMINAASFLLRTAGRHETGMILLEIAEEYASLVAENINRGDTEAHDE</sequence>
<organism evidence="1 2">
    <name type="scientific">Raoultella terrigena</name>
    <name type="common">Klebsiella terrigena</name>
    <dbReference type="NCBI Taxonomy" id="577"/>
    <lineage>
        <taxon>Bacteria</taxon>
        <taxon>Pseudomonadati</taxon>
        <taxon>Pseudomonadota</taxon>
        <taxon>Gammaproteobacteria</taxon>
        <taxon>Enterobacterales</taxon>
        <taxon>Enterobacteriaceae</taxon>
        <taxon>Klebsiella/Raoultella group</taxon>
        <taxon>Raoultella</taxon>
    </lineage>
</organism>
<reference evidence="1 2" key="1">
    <citation type="submission" date="2019-04" db="EMBL/GenBank/DDBJ databases">
        <authorList>
            <consortium name="Pathogen Informatics"/>
        </authorList>
    </citation>
    <scope>NUCLEOTIDE SEQUENCE [LARGE SCALE GENOMIC DNA]</scope>
    <source>
        <strain evidence="1 2">NCTC9185</strain>
    </source>
</reference>
<evidence type="ECO:0000313" key="1">
    <source>
        <dbReference type="EMBL" id="VTN11844.1"/>
    </source>
</evidence>
<accession>A0A4V6J1X7</accession>
<name>A0A4V6J1X7_RAOTE</name>
<protein>
    <recommendedName>
        <fullName evidence="3">Prophage protein</fullName>
    </recommendedName>
</protein>
<evidence type="ECO:0008006" key="3">
    <source>
        <dbReference type="Google" id="ProtNLM"/>
    </source>
</evidence>
<dbReference type="Proteomes" id="UP000339249">
    <property type="component" value="Unassembled WGS sequence"/>
</dbReference>